<protein>
    <submittedName>
        <fullName evidence="4">Polysaccharide deacetylase family protein</fullName>
    </submittedName>
</protein>
<dbReference type="Gene3D" id="3.20.20.370">
    <property type="entry name" value="Glycoside hydrolase/deacetylase"/>
    <property type="match status" value="1"/>
</dbReference>
<dbReference type="PROSITE" id="PS51677">
    <property type="entry name" value="NODB"/>
    <property type="match status" value="1"/>
</dbReference>
<dbReference type="Proteomes" id="UP001210231">
    <property type="component" value="Unassembled WGS sequence"/>
</dbReference>
<dbReference type="InterPro" id="IPR050248">
    <property type="entry name" value="Polysacc_deacetylase_ArnD"/>
</dbReference>
<dbReference type="PANTHER" id="PTHR10587:SF133">
    <property type="entry name" value="CHITIN DEACETYLASE 1-RELATED"/>
    <property type="match status" value="1"/>
</dbReference>
<comment type="caution">
    <text evidence="4">The sequence shown here is derived from an EMBL/GenBank/DDBJ whole genome shotgun (WGS) entry which is preliminary data.</text>
</comment>
<proteinExistence type="predicted"/>
<sequence length="209" mass="24105">MLFAKNAPWYVRAIMPPNLIWEFPNADNEVFLTFDDGPHPIVTPFVLDCLKAYNMKGTFFCIGKNVVEYPHIYKRILEEGHAAGNHTMNHLNGFKTSMERYAGNIIDAQQHIDSLLFRPPYGRIKRSQALFYRNEFSQGKIVMWSVLTGDFDQSLKGQQCFDYVKKYTKSGSIIVFHDSEKAFERLKVALPLTLEWLAANKFQAVTIKD</sequence>
<keyword evidence="2" id="KW-0378">Hydrolase</keyword>
<name>A0ABT4ULN2_9BACT</name>
<dbReference type="Pfam" id="PF01522">
    <property type="entry name" value="Polysacc_deac_1"/>
    <property type="match status" value="1"/>
</dbReference>
<feature type="domain" description="NodB homology" evidence="3">
    <location>
        <begin position="28"/>
        <end position="115"/>
    </location>
</feature>
<evidence type="ECO:0000313" key="5">
    <source>
        <dbReference type="Proteomes" id="UP001210231"/>
    </source>
</evidence>
<evidence type="ECO:0000313" key="4">
    <source>
        <dbReference type="EMBL" id="MDA3615761.1"/>
    </source>
</evidence>
<evidence type="ECO:0000256" key="1">
    <source>
        <dbReference type="ARBA" id="ARBA00022723"/>
    </source>
</evidence>
<dbReference type="PANTHER" id="PTHR10587">
    <property type="entry name" value="GLYCOSYL TRANSFERASE-RELATED"/>
    <property type="match status" value="1"/>
</dbReference>
<dbReference type="SUPFAM" id="SSF88713">
    <property type="entry name" value="Glycoside hydrolase/deacetylase"/>
    <property type="match status" value="1"/>
</dbReference>
<dbReference type="EMBL" id="JAQGEF010000016">
    <property type="protein sequence ID" value="MDA3615761.1"/>
    <property type="molecule type" value="Genomic_DNA"/>
</dbReference>
<dbReference type="CDD" id="cd10917">
    <property type="entry name" value="CE4_NodB_like_6s_7s"/>
    <property type="match status" value="1"/>
</dbReference>
<dbReference type="InterPro" id="IPR002509">
    <property type="entry name" value="NODB_dom"/>
</dbReference>
<evidence type="ECO:0000256" key="2">
    <source>
        <dbReference type="ARBA" id="ARBA00022801"/>
    </source>
</evidence>
<keyword evidence="1" id="KW-0479">Metal-binding</keyword>
<gene>
    <name evidence="4" type="ORF">O3P16_13160</name>
</gene>
<evidence type="ECO:0000259" key="3">
    <source>
        <dbReference type="PROSITE" id="PS51677"/>
    </source>
</evidence>
<accession>A0ABT4ULN2</accession>
<dbReference type="RefSeq" id="WP_407032089.1">
    <property type="nucleotide sequence ID" value="NZ_JAQGEF010000016.1"/>
</dbReference>
<dbReference type="InterPro" id="IPR011330">
    <property type="entry name" value="Glyco_hydro/deAcase_b/a-brl"/>
</dbReference>
<organism evidence="4 5">
    <name type="scientific">Polluticaenibacter yanchengensis</name>
    <dbReference type="NCBI Taxonomy" id="3014562"/>
    <lineage>
        <taxon>Bacteria</taxon>
        <taxon>Pseudomonadati</taxon>
        <taxon>Bacteroidota</taxon>
        <taxon>Chitinophagia</taxon>
        <taxon>Chitinophagales</taxon>
        <taxon>Chitinophagaceae</taxon>
        <taxon>Polluticaenibacter</taxon>
    </lineage>
</organism>
<keyword evidence="5" id="KW-1185">Reference proteome</keyword>
<reference evidence="4 5" key="1">
    <citation type="submission" date="2022-12" db="EMBL/GenBank/DDBJ databases">
        <title>Chitinophagaceae gen. sp. nov., a new member of the family Chitinophagaceae, isolated from soil in a chemical factory.</title>
        <authorList>
            <person name="Ke Z."/>
        </authorList>
    </citation>
    <scope>NUCLEOTIDE SEQUENCE [LARGE SCALE GENOMIC DNA]</scope>
    <source>
        <strain evidence="4 5">LY-5</strain>
    </source>
</reference>